<evidence type="ECO:0000256" key="1">
    <source>
        <dbReference type="SAM" id="MobiDB-lite"/>
    </source>
</evidence>
<evidence type="ECO:0000313" key="2">
    <source>
        <dbReference type="EMBL" id="KAK0707944.1"/>
    </source>
</evidence>
<dbReference type="CDD" id="cd14687">
    <property type="entry name" value="bZIP_ATF2"/>
    <property type="match status" value="1"/>
</dbReference>
<feature type="compositionally biased region" description="Basic residues" evidence="1">
    <location>
        <begin position="267"/>
        <end position="276"/>
    </location>
</feature>
<feature type="compositionally biased region" description="Gly residues" evidence="1">
    <location>
        <begin position="237"/>
        <end position="251"/>
    </location>
</feature>
<name>A0AA40DLD0_9PEZI</name>
<dbReference type="AlphaFoldDB" id="A0AA40DLD0"/>
<organism evidence="2 3">
    <name type="scientific">Lasiosphaeris hirsuta</name>
    <dbReference type="NCBI Taxonomy" id="260670"/>
    <lineage>
        <taxon>Eukaryota</taxon>
        <taxon>Fungi</taxon>
        <taxon>Dikarya</taxon>
        <taxon>Ascomycota</taxon>
        <taxon>Pezizomycotina</taxon>
        <taxon>Sordariomycetes</taxon>
        <taxon>Sordariomycetidae</taxon>
        <taxon>Sordariales</taxon>
        <taxon>Lasiosphaeriaceae</taxon>
        <taxon>Lasiosphaeris</taxon>
    </lineage>
</organism>
<feature type="region of interest" description="Disordered" evidence="1">
    <location>
        <begin position="127"/>
        <end position="147"/>
    </location>
</feature>
<evidence type="ECO:0000313" key="3">
    <source>
        <dbReference type="Proteomes" id="UP001172102"/>
    </source>
</evidence>
<proteinExistence type="predicted"/>
<protein>
    <recommendedName>
        <fullName evidence="4">BZIP domain-containing protein</fullName>
    </recommendedName>
</protein>
<comment type="caution">
    <text evidence="2">The sequence shown here is derived from an EMBL/GenBank/DDBJ whole genome shotgun (WGS) entry which is preliminary data.</text>
</comment>
<accession>A0AA40DLD0</accession>
<reference evidence="2" key="1">
    <citation type="submission" date="2023-06" db="EMBL/GenBank/DDBJ databases">
        <title>Genome-scale phylogeny and comparative genomics of the fungal order Sordariales.</title>
        <authorList>
            <consortium name="Lawrence Berkeley National Laboratory"/>
            <person name="Hensen N."/>
            <person name="Bonometti L."/>
            <person name="Westerberg I."/>
            <person name="Brannstrom I.O."/>
            <person name="Guillou S."/>
            <person name="Cros-Aarteil S."/>
            <person name="Calhoun S."/>
            <person name="Haridas S."/>
            <person name="Kuo A."/>
            <person name="Mondo S."/>
            <person name="Pangilinan J."/>
            <person name="Riley R."/>
            <person name="Labutti K."/>
            <person name="Andreopoulos B."/>
            <person name="Lipzen A."/>
            <person name="Chen C."/>
            <person name="Yanf M."/>
            <person name="Daum C."/>
            <person name="Ng V."/>
            <person name="Clum A."/>
            <person name="Steindorff A."/>
            <person name="Ohm R."/>
            <person name="Martin F."/>
            <person name="Silar P."/>
            <person name="Natvig D."/>
            <person name="Lalanne C."/>
            <person name="Gautier V."/>
            <person name="Ament-Velasquez S.L."/>
            <person name="Kruys A."/>
            <person name="Hutchinson M.I."/>
            <person name="Powell A.J."/>
            <person name="Barry K."/>
            <person name="Miller A.N."/>
            <person name="Grigoriev I.V."/>
            <person name="Debuchy R."/>
            <person name="Gladieux P."/>
            <person name="Thoren M.H."/>
            <person name="Johannesson H."/>
        </authorList>
    </citation>
    <scope>NUCLEOTIDE SEQUENCE</scope>
    <source>
        <strain evidence="2">SMH4607-1</strain>
    </source>
</reference>
<keyword evidence="3" id="KW-1185">Reference proteome</keyword>
<dbReference type="Proteomes" id="UP001172102">
    <property type="component" value="Unassembled WGS sequence"/>
</dbReference>
<dbReference type="EMBL" id="JAUKUA010000006">
    <property type="protein sequence ID" value="KAK0707944.1"/>
    <property type="molecule type" value="Genomic_DNA"/>
</dbReference>
<feature type="region of interest" description="Disordered" evidence="1">
    <location>
        <begin position="1"/>
        <end position="24"/>
    </location>
</feature>
<sequence>MEPFPDGSLPPFDPPDDFLYPTDTDNAAAYAPPYPLDFPLTLGDWDTPTDDDFSPAGIVPQQDATLSTTFVDPTALGLPLGFESDRPLACLPDWYDENAPLWIPSPYQHGALVPTPGYQDWDSAVRDWPGPSPLGNNTQYGDGEYFGSSIDSAPLPAVAGLASGSTASSMEPSPGLPTSPETQIAFSFDSPPSKMEKKRGRPRYYTLQDDNESDRPATVVSPSAPSLRRASTKATGSGFGSGSGSGSGGSGKPFAKSKVNDQERNRKASSARHRNKTQAASDDLEGEEREARTQNQSLRACAHHLRNEVIELRNRVLQQATCGCPLIEGYISTEAHRVAHSMTRDGGGHSFGERESESRWVGGQYTSDEASGLYADSSLDQGDVL</sequence>
<evidence type="ECO:0008006" key="4">
    <source>
        <dbReference type="Google" id="ProtNLM"/>
    </source>
</evidence>
<feature type="region of interest" description="Disordered" evidence="1">
    <location>
        <begin position="162"/>
        <end position="291"/>
    </location>
</feature>
<feature type="compositionally biased region" description="Low complexity" evidence="1">
    <location>
        <begin position="1"/>
        <end position="10"/>
    </location>
</feature>
<gene>
    <name evidence="2" type="ORF">B0H67DRAFT_588954</name>
</gene>